<feature type="compositionally biased region" description="Basic and acidic residues" evidence="1">
    <location>
        <begin position="39"/>
        <end position="57"/>
    </location>
</feature>
<evidence type="ECO:0000256" key="1">
    <source>
        <dbReference type="SAM" id="MobiDB-lite"/>
    </source>
</evidence>
<protein>
    <submittedName>
        <fullName evidence="2">Uncharacterized protein</fullName>
    </submittedName>
</protein>
<evidence type="ECO:0000313" key="3">
    <source>
        <dbReference type="Proteomes" id="UP001150538"/>
    </source>
</evidence>
<accession>A0A9W8A0W5</accession>
<gene>
    <name evidence="2" type="ORF">H4219_003325</name>
</gene>
<dbReference type="AlphaFoldDB" id="A0A9W8A0W5"/>
<feature type="region of interest" description="Disordered" evidence="1">
    <location>
        <begin position="32"/>
        <end position="57"/>
    </location>
</feature>
<sequence>MDSQTQLSELEFAVKDHLYGIDSYEIKSTKIAMDTGQNDDTRDTKSNDNHKGDRKASNSDHFYYIDIKLLEDRHIQVSVSASGFYVGLAKRF</sequence>
<name>A0A9W8A0W5_9FUNG</name>
<comment type="caution">
    <text evidence="2">The sequence shown here is derived from an EMBL/GenBank/DDBJ whole genome shotgun (WGS) entry which is preliminary data.</text>
</comment>
<dbReference type="Proteomes" id="UP001150538">
    <property type="component" value="Unassembled WGS sequence"/>
</dbReference>
<organism evidence="2 3">
    <name type="scientific">Mycoemilia scoparia</name>
    <dbReference type="NCBI Taxonomy" id="417184"/>
    <lineage>
        <taxon>Eukaryota</taxon>
        <taxon>Fungi</taxon>
        <taxon>Fungi incertae sedis</taxon>
        <taxon>Zoopagomycota</taxon>
        <taxon>Kickxellomycotina</taxon>
        <taxon>Kickxellomycetes</taxon>
        <taxon>Kickxellales</taxon>
        <taxon>Kickxellaceae</taxon>
        <taxon>Mycoemilia</taxon>
    </lineage>
</organism>
<dbReference type="EMBL" id="JANBPU010000077">
    <property type="protein sequence ID" value="KAJ1917241.1"/>
    <property type="molecule type" value="Genomic_DNA"/>
</dbReference>
<evidence type="ECO:0000313" key="2">
    <source>
        <dbReference type="EMBL" id="KAJ1917241.1"/>
    </source>
</evidence>
<reference evidence="2" key="1">
    <citation type="submission" date="2022-07" db="EMBL/GenBank/DDBJ databases">
        <title>Phylogenomic reconstructions and comparative analyses of Kickxellomycotina fungi.</title>
        <authorList>
            <person name="Reynolds N.K."/>
            <person name="Stajich J.E."/>
            <person name="Barry K."/>
            <person name="Grigoriev I.V."/>
            <person name="Crous P."/>
            <person name="Smith M.E."/>
        </authorList>
    </citation>
    <scope>NUCLEOTIDE SEQUENCE</scope>
    <source>
        <strain evidence="2">NBRC 100468</strain>
    </source>
</reference>
<proteinExistence type="predicted"/>
<keyword evidence="3" id="KW-1185">Reference proteome</keyword>